<gene>
    <name evidence="5" type="ORF">IDH44_18065</name>
</gene>
<name>A0A927BUK7_9BACL</name>
<accession>A0A927BUK7</accession>
<organism evidence="5 6">
    <name type="scientific">Paenibacillus sabuli</name>
    <dbReference type="NCBI Taxonomy" id="2772509"/>
    <lineage>
        <taxon>Bacteria</taxon>
        <taxon>Bacillati</taxon>
        <taxon>Bacillota</taxon>
        <taxon>Bacilli</taxon>
        <taxon>Bacillales</taxon>
        <taxon>Paenibacillaceae</taxon>
        <taxon>Paenibacillus</taxon>
    </lineage>
</organism>
<dbReference type="GO" id="GO:0003700">
    <property type="term" value="F:DNA-binding transcription factor activity"/>
    <property type="evidence" value="ECO:0007669"/>
    <property type="project" value="TreeGrafter"/>
</dbReference>
<dbReference type="InterPro" id="IPR046335">
    <property type="entry name" value="LacI/GalR-like_sensor"/>
</dbReference>
<dbReference type="PROSITE" id="PS50932">
    <property type="entry name" value="HTH_LACI_2"/>
    <property type="match status" value="1"/>
</dbReference>
<evidence type="ECO:0000313" key="6">
    <source>
        <dbReference type="Proteomes" id="UP000621560"/>
    </source>
</evidence>
<dbReference type="EMBL" id="JACXIZ010000032">
    <property type="protein sequence ID" value="MBD2847108.1"/>
    <property type="molecule type" value="Genomic_DNA"/>
</dbReference>
<comment type="caution">
    <text evidence="5">The sequence shown here is derived from an EMBL/GenBank/DDBJ whole genome shotgun (WGS) entry which is preliminary data.</text>
</comment>
<keyword evidence="6" id="KW-1185">Reference proteome</keyword>
<dbReference type="CDD" id="cd06267">
    <property type="entry name" value="PBP1_LacI_sugar_binding-like"/>
    <property type="match status" value="1"/>
</dbReference>
<dbReference type="InterPro" id="IPR028082">
    <property type="entry name" value="Peripla_BP_I"/>
</dbReference>
<protein>
    <submittedName>
        <fullName evidence="5">LacI family DNA-binding transcriptional regulator</fullName>
    </submittedName>
</protein>
<dbReference type="Pfam" id="PF13377">
    <property type="entry name" value="Peripla_BP_3"/>
    <property type="match status" value="1"/>
</dbReference>
<proteinExistence type="predicted"/>
<dbReference type="AlphaFoldDB" id="A0A927BUK7"/>
<evidence type="ECO:0000259" key="4">
    <source>
        <dbReference type="PROSITE" id="PS50932"/>
    </source>
</evidence>
<keyword evidence="3" id="KW-0804">Transcription</keyword>
<dbReference type="Gene3D" id="3.40.50.2300">
    <property type="match status" value="2"/>
</dbReference>
<keyword evidence="2 5" id="KW-0238">DNA-binding</keyword>
<dbReference type="PANTHER" id="PTHR30146">
    <property type="entry name" value="LACI-RELATED TRANSCRIPTIONAL REPRESSOR"/>
    <property type="match status" value="1"/>
</dbReference>
<feature type="domain" description="HTH lacI-type" evidence="4">
    <location>
        <begin position="5"/>
        <end position="59"/>
    </location>
</feature>
<dbReference type="Proteomes" id="UP000621560">
    <property type="component" value="Unassembled WGS sequence"/>
</dbReference>
<dbReference type="Gene3D" id="1.10.260.40">
    <property type="entry name" value="lambda repressor-like DNA-binding domains"/>
    <property type="match status" value="1"/>
</dbReference>
<dbReference type="CDD" id="cd01392">
    <property type="entry name" value="HTH_LacI"/>
    <property type="match status" value="1"/>
</dbReference>
<dbReference type="SMART" id="SM00354">
    <property type="entry name" value="HTH_LACI"/>
    <property type="match status" value="1"/>
</dbReference>
<dbReference type="InterPro" id="IPR010982">
    <property type="entry name" value="Lambda_DNA-bd_dom_sf"/>
</dbReference>
<dbReference type="SUPFAM" id="SSF53822">
    <property type="entry name" value="Periplasmic binding protein-like I"/>
    <property type="match status" value="1"/>
</dbReference>
<dbReference type="SUPFAM" id="SSF47413">
    <property type="entry name" value="lambda repressor-like DNA-binding domains"/>
    <property type="match status" value="1"/>
</dbReference>
<dbReference type="InterPro" id="IPR000843">
    <property type="entry name" value="HTH_LacI"/>
</dbReference>
<keyword evidence="1" id="KW-0805">Transcription regulation</keyword>
<reference evidence="5" key="1">
    <citation type="submission" date="2020-09" db="EMBL/GenBank/DDBJ databases">
        <title>A novel bacterium of genus Paenibacillus, isolated from South China Sea.</title>
        <authorList>
            <person name="Huang H."/>
            <person name="Mo K."/>
            <person name="Hu Y."/>
        </authorList>
    </citation>
    <scope>NUCLEOTIDE SEQUENCE</scope>
    <source>
        <strain evidence="5">IB182496</strain>
    </source>
</reference>
<dbReference type="PANTHER" id="PTHR30146:SF109">
    <property type="entry name" value="HTH-TYPE TRANSCRIPTIONAL REGULATOR GALS"/>
    <property type="match status" value="1"/>
</dbReference>
<dbReference type="GO" id="GO:0000976">
    <property type="term" value="F:transcription cis-regulatory region binding"/>
    <property type="evidence" value="ECO:0007669"/>
    <property type="project" value="TreeGrafter"/>
</dbReference>
<evidence type="ECO:0000313" key="5">
    <source>
        <dbReference type="EMBL" id="MBD2847108.1"/>
    </source>
</evidence>
<evidence type="ECO:0000256" key="3">
    <source>
        <dbReference type="ARBA" id="ARBA00023163"/>
    </source>
</evidence>
<evidence type="ECO:0000256" key="1">
    <source>
        <dbReference type="ARBA" id="ARBA00023015"/>
    </source>
</evidence>
<dbReference type="Pfam" id="PF00356">
    <property type="entry name" value="LacI"/>
    <property type="match status" value="1"/>
</dbReference>
<dbReference type="PROSITE" id="PS00356">
    <property type="entry name" value="HTH_LACI_1"/>
    <property type="match status" value="1"/>
</dbReference>
<dbReference type="RefSeq" id="WP_190920115.1">
    <property type="nucleotide sequence ID" value="NZ_JACXIZ010000032.1"/>
</dbReference>
<sequence>MKQDIRLSEVARAARVSIATVSNVINDKGRVSTATERRVRRAIEQLGYAPNLLARILKTNQSRLIGLVIPTARPGRLQDNPFYWDLLAGIEEGARDRDFHIILAGIEEGDETFAFVKERQLDGLIYVGASEEGGAVERVLELGVPCVFVDSYLRDARLYQVCLDDRLGGLLATQHLLELGHRRIAVLPGDIAPERLHRNGVLQERWSGYRLALEEAGVGYDPRLFMRYPTSMEGGLQAAAWLREAGDVTAVFSFSDISAMGIVKGLRQEGLGVPADISVIGFDDLCLSGYMSPALTTVSQNIVQKGLAAIRLLVDQIEQEAGFSRKVVLPVELKVRETTGTPA</sequence>
<evidence type="ECO:0000256" key="2">
    <source>
        <dbReference type="ARBA" id="ARBA00023125"/>
    </source>
</evidence>